<dbReference type="InterPro" id="IPR050416">
    <property type="entry name" value="FAD-linked_Oxidoreductase"/>
</dbReference>
<dbReference type="Gene3D" id="3.30.465.10">
    <property type="match status" value="1"/>
</dbReference>
<dbReference type="GO" id="GO:0016491">
    <property type="term" value="F:oxidoreductase activity"/>
    <property type="evidence" value="ECO:0007669"/>
    <property type="project" value="UniProtKB-KW"/>
</dbReference>
<accession>A0A1B7Y0K1</accession>
<dbReference type="KEGG" id="chig:CH63R_12242"/>
<dbReference type="InterPro" id="IPR036318">
    <property type="entry name" value="FAD-bd_PCMH-like_sf"/>
</dbReference>
<sequence>MAVILTFTTLLAGLASVSSANPIPLQGCDELASFWSTVQGAASTACFFSPSSPQEVSTAVVAVRKGQCQFAVKSGNHYSFEASTIENGLVVDLAHLNRTTVSSDRKSAIIEPGSRWSSVYPILQEHNLTVPGGRMFGVGVGGLTLDGGISWLSNLHGLTCDNVLEYEVVLADGQIVTVTPGAYPDLYWALRGGGSNFGIVTKFNNANISANAAFFNWGDRLVETDLKSGGVLLWDANIDSSPTGTAIMTHSDTFADDAHPKALDGFYEVGPSNISAGNAYHDEIADGLVFPGGVNRNSFWTTSFELDGEMMQTVFDIWNEESKTIASLATQQLHLQLFTRSQLNFMKTNGGNPTGLAGQSRPVGFVNIVAMWEKAEDDETIYRAQKRIEDQINAASKERGLYNAYKYTNYASQFQDPFSGYGSASKARLLQIAKTYDPEGVFQMLVSGGFKLTRGPQGL</sequence>
<dbReference type="PANTHER" id="PTHR42973:SF34">
    <property type="entry name" value="FAD BINDING DOMAIN PROTEIN (AFU_ORTHOLOGUE AFUA_3G02770)"/>
    <property type="match status" value="1"/>
</dbReference>
<evidence type="ECO:0000256" key="3">
    <source>
        <dbReference type="ARBA" id="ARBA00022827"/>
    </source>
</evidence>
<dbReference type="InterPro" id="IPR006094">
    <property type="entry name" value="Oxid_FAD_bind_N"/>
</dbReference>
<dbReference type="AlphaFoldDB" id="A0A1B7Y0K1"/>
<protein>
    <submittedName>
        <fullName evidence="7">6-hydroxy-d-nicotine oxidase</fullName>
    </submittedName>
</protein>
<dbReference type="SUPFAM" id="SSF56176">
    <property type="entry name" value="FAD-binding/transporter-associated domain-like"/>
    <property type="match status" value="1"/>
</dbReference>
<dbReference type="OrthoDB" id="2151789at2759"/>
<proteinExistence type="inferred from homology"/>
<dbReference type="GO" id="GO:0071949">
    <property type="term" value="F:FAD binding"/>
    <property type="evidence" value="ECO:0007669"/>
    <property type="project" value="InterPro"/>
</dbReference>
<evidence type="ECO:0000256" key="2">
    <source>
        <dbReference type="ARBA" id="ARBA00022630"/>
    </source>
</evidence>
<dbReference type="RefSeq" id="XP_018154057.1">
    <property type="nucleotide sequence ID" value="XM_018307216.1"/>
</dbReference>
<evidence type="ECO:0000256" key="5">
    <source>
        <dbReference type="SAM" id="SignalP"/>
    </source>
</evidence>
<keyword evidence="8" id="KW-1185">Reference proteome</keyword>
<name>A0A1B7Y0K1_COLHI</name>
<evidence type="ECO:0000313" key="7">
    <source>
        <dbReference type="EMBL" id="OBR05539.1"/>
    </source>
</evidence>
<dbReference type="InterPro" id="IPR016166">
    <property type="entry name" value="FAD-bd_PCMH"/>
</dbReference>
<gene>
    <name evidence="7" type="ORF">CH63R_12242</name>
</gene>
<dbReference type="EMBL" id="LTAN01000008">
    <property type="protein sequence ID" value="OBR05539.1"/>
    <property type="molecule type" value="Genomic_DNA"/>
</dbReference>
<comment type="caution">
    <text evidence="7">The sequence shown here is derived from an EMBL/GenBank/DDBJ whole genome shotgun (WGS) entry which is preliminary data.</text>
</comment>
<keyword evidence="3" id="KW-0274">FAD</keyword>
<keyword evidence="4" id="KW-0560">Oxidoreductase</keyword>
<dbReference type="VEuPathDB" id="FungiDB:CH63R_12242"/>
<organism evidence="7 8">
    <name type="scientific">Colletotrichum higginsianum (strain IMI 349063)</name>
    <name type="common">Crucifer anthracnose fungus</name>
    <dbReference type="NCBI Taxonomy" id="759273"/>
    <lineage>
        <taxon>Eukaryota</taxon>
        <taxon>Fungi</taxon>
        <taxon>Dikarya</taxon>
        <taxon>Ascomycota</taxon>
        <taxon>Pezizomycotina</taxon>
        <taxon>Sordariomycetes</taxon>
        <taxon>Hypocreomycetidae</taxon>
        <taxon>Glomerellales</taxon>
        <taxon>Glomerellaceae</taxon>
        <taxon>Colletotrichum</taxon>
        <taxon>Colletotrichum destructivum species complex</taxon>
    </lineage>
</organism>
<feature type="domain" description="FAD-binding PCMH-type" evidence="6">
    <location>
        <begin position="40"/>
        <end position="210"/>
    </location>
</feature>
<dbReference type="PROSITE" id="PS51387">
    <property type="entry name" value="FAD_PCMH"/>
    <property type="match status" value="1"/>
</dbReference>
<dbReference type="InterPro" id="IPR016169">
    <property type="entry name" value="FAD-bd_PCMH_sub2"/>
</dbReference>
<reference evidence="8" key="1">
    <citation type="journal article" date="2017" name="BMC Genomics">
        <title>Gapless genome assembly of Colletotrichum higginsianum reveals chromosome structure and association of transposable elements with secondary metabolite gene clusters.</title>
        <authorList>
            <person name="Dallery J.-F."/>
            <person name="Lapalu N."/>
            <person name="Zampounis A."/>
            <person name="Pigne S."/>
            <person name="Luyten I."/>
            <person name="Amselem J."/>
            <person name="Wittenberg A.H.J."/>
            <person name="Zhou S."/>
            <person name="de Queiroz M.V."/>
            <person name="Robin G.P."/>
            <person name="Auger A."/>
            <person name="Hainaut M."/>
            <person name="Henrissat B."/>
            <person name="Kim K.-T."/>
            <person name="Lee Y.-H."/>
            <person name="Lespinet O."/>
            <person name="Schwartz D.C."/>
            <person name="Thon M.R."/>
            <person name="O'Connell R.J."/>
        </authorList>
    </citation>
    <scope>NUCLEOTIDE SEQUENCE [LARGE SCALE GENOMIC DNA]</scope>
    <source>
        <strain evidence="8">IMI 349063</strain>
    </source>
</reference>
<dbReference type="Pfam" id="PF01565">
    <property type="entry name" value="FAD_binding_4"/>
    <property type="match status" value="1"/>
</dbReference>
<dbReference type="GeneID" id="28871323"/>
<feature type="chain" id="PRO_5008601244" evidence="5">
    <location>
        <begin position="20"/>
        <end position="459"/>
    </location>
</feature>
<feature type="signal peptide" evidence="5">
    <location>
        <begin position="1"/>
        <end position="19"/>
    </location>
</feature>
<dbReference type="Proteomes" id="UP000092177">
    <property type="component" value="Chromosome 8"/>
</dbReference>
<evidence type="ECO:0000256" key="4">
    <source>
        <dbReference type="ARBA" id="ARBA00023002"/>
    </source>
</evidence>
<keyword evidence="5" id="KW-0732">Signal</keyword>
<keyword evidence="2" id="KW-0285">Flavoprotein</keyword>
<evidence type="ECO:0000259" key="6">
    <source>
        <dbReference type="PROSITE" id="PS51387"/>
    </source>
</evidence>
<evidence type="ECO:0000256" key="1">
    <source>
        <dbReference type="ARBA" id="ARBA00005466"/>
    </source>
</evidence>
<dbReference type="PANTHER" id="PTHR42973">
    <property type="entry name" value="BINDING OXIDOREDUCTASE, PUTATIVE (AFU_ORTHOLOGUE AFUA_1G17690)-RELATED"/>
    <property type="match status" value="1"/>
</dbReference>
<evidence type="ECO:0000313" key="8">
    <source>
        <dbReference type="Proteomes" id="UP000092177"/>
    </source>
</evidence>
<comment type="similarity">
    <text evidence="1">Belongs to the oxygen-dependent FAD-linked oxidoreductase family.</text>
</comment>